<dbReference type="Proteomes" id="UP000521922">
    <property type="component" value="Unassembled WGS sequence"/>
</dbReference>
<dbReference type="GO" id="GO:0016757">
    <property type="term" value="F:glycosyltransferase activity"/>
    <property type="evidence" value="ECO:0007669"/>
    <property type="project" value="UniProtKB-KW"/>
</dbReference>
<dbReference type="PANTHER" id="PTHR43179:SF12">
    <property type="entry name" value="GALACTOFURANOSYLTRANSFERASE GLFT2"/>
    <property type="match status" value="1"/>
</dbReference>
<feature type="domain" description="Glycosyltransferase 2-like" evidence="5">
    <location>
        <begin position="12"/>
        <end position="139"/>
    </location>
</feature>
<organism evidence="6 7">
    <name type="scientific">Kineococcus aurantiacus</name>
    <dbReference type="NCBI Taxonomy" id="37633"/>
    <lineage>
        <taxon>Bacteria</taxon>
        <taxon>Bacillati</taxon>
        <taxon>Actinomycetota</taxon>
        <taxon>Actinomycetes</taxon>
        <taxon>Kineosporiales</taxon>
        <taxon>Kineosporiaceae</taxon>
        <taxon>Kineococcus</taxon>
    </lineage>
</organism>
<dbReference type="CDD" id="cd00761">
    <property type="entry name" value="Glyco_tranf_GTA_type"/>
    <property type="match status" value="1"/>
</dbReference>
<gene>
    <name evidence="6" type="ORF">BJ968_001072</name>
</gene>
<dbReference type="Gene3D" id="3.90.550.10">
    <property type="entry name" value="Spore Coat Polysaccharide Biosynthesis Protein SpsA, Chain A"/>
    <property type="match status" value="1"/>
</dbReference>
<evidence type="ECO:0000259" key="5">
    <source>
        <dbReference type="Pfam" id="PF00535"/>
    </source>
</evidence>
<keyword evidence="7" id="KW-1185">Reference proteome</keyword>
<name>A0A7Y9ATH0_9ACTN</name>
<dbReference type="Pfam" id="PF00535">
    <property type="entry name" value="Glycos_transf_2"/>
    <property type="match status" value="1"/>
</dbReference>
<dbReference type="SUPFAM" id="SSF53448">
    <property type="entry name" value="Nucleotide-diphospho-sugar transferases"/>
    <property type="match status" value="1"/>
</dbReference>
<accession>A0A7Y9ATH0</accession>
<comment type="pathway">
    <text evidence="1">Cell wall biogenesis; cell wall polysaccharide biosynthesis.</text>
</comment>
<evidence type="ECO:0000256" key="1">
    <source>
        <dbReference type="ARBA" id="ARBA00004776"/>
    </source>
</evidence>
<evidence type="ECO:0000256" key="2">
    <source>
        <dbReference type="ARBA" id="ARBA00006739"/>
    </source>
</evidence>
<keyword evidence="3" id="KW-0328">Glycosyltransferase</keyword>
<dbReference type="InterPro" id="IPR029044">
    <property type="entry name" value="Nucleotide-diphossugar_trans"/>
</dbReference>
<dbReference type="PANTHER" id="PTHR43179">
    <property type="entry name" value="RHAMNOSYLTRANSFERASE WBBL"/>
    <property type="match status" value="1"/>
</dbReference>
<evidence type="ECO:0000313" key="6">
    <source>
        <dbReference type="EMBL" id="NYD21532.1"/>
    </source>
</evidence>
<evidence type="ECO:0000313" key="7">
    <source>
        <dbReference type="Proteomes" id="UP000521922"/>
    </source>
</evidence>
<proteinExistence type="inferred from homology"/>
<keyword evidence="4 6" id="KW-0808">Transferase</keyword>
<evidence type="ECO:0000256" key="3">
    <source>
        <dbReference type="ARBA" id="ARBA00022676"/>
    </source>
</evidence>
<dbReference type="AlphaFoldDB" id="A0A7Y9ATH0"/>
<reference evidence="6 7" key="1">
    <citation type="submission" date="2020-07" db="EMBL/GenBank/DDBJ databases">
        <title>Sequencing the genomes of 1000 actinobacteria strains.</title>
        <authorList>
            <person name="Klenk H.-P."/>
        </authorList>
    </citation>
    <scope>NUCLEOTIDE SEQUENCE [LARGE SCALE GENOMIC DNA]</scope>
    <source>
        <strain evidence="6 7">DSM 7487</strain>
    </source>
</reference>
<dbReference type="EMBL" id="JACCBB010000001">
    <property type="protein sequence ID" value="NYD21532.1"/>
    <property type="molecule type" value="Genomic_DNA"/>
</dbReference>
<comment type="similarity">
    <text evidence="2">Belongs to the glycosyltransferase 2 family.</text>
</comment>
<protein>
    <submittedName>
        <fullName evidence="6">GT2 family glycosyltransferase</fullName>
    </submittedName>
</protein>
<sequence length="328" mass="34587">MTTSSTWPAVAVVVPAHASGPAGVAELGRCLRALRDQDYPGPVRVLVVDNASTADLAPALPDDARFALLSEPVPGSYRARNRALAALEDDPTAGPTAGPVEVVAFTDADCTPEPDWLTRGVEALRRTGTGVAMVGGAVELTFAGGTPRTAWELYEAAHAFPQQEYLAKQHFAVTANLLTWRSTLAEVGPFDASLTSRGDAEWGQRVRAHGGAQGYAADAVVHHPARSTWPAMVSKTLRVARGRCDVDTARGRGRRHFAGVAAAHVRLAGQAVVRPPVRDGVLTSPGRRARYLLAHTTARVLFVGVNLRSALRSGRPVTGSGRPPTLPA</sequence>
<evidence type="ECO:0000256" key="4">
    <source>
        <dbReference type="ARBA" id="ARBA00022679"/>
    </source>
</evidence>
<dbReference type="RefSeq" id="WP_179749896.1">
    <property type="nucleotide sequence ID" value="NZ_BAAAGN010000005.1"/>
</dbReference>
<dbReference type="InterPro" id="IPR001173">
    <property type="entry name" value="Glyco_trans_2-like"/>
</dbReference>
<comment type="caution">
    <text evidence="6">The sequence shown here is derived from an EMBL/GenBank/DDBJ whole genome shotgun (WGS) entry which is preliminary data.</text>
</comment>